<dbReference type="Proteomes" id="UP001469553">
    <property type="component" value="Unassembled WGS sequence"/>
</dbReference>
<feature type="region of interest" description="Disordered" evidence="1">
    <location>
        <begin position="344"/>
        <end position="366"/>
    </location>
</feature>
<feature type="compositionally biased region" description="Basic and acidic residues" evidence="1">
    <location>
        <begin position="354"/>
        <end position="366"/>
    </location>
</feature>
<dbReference type="EMBL" id="JAHRIP010046279">
    <property type="protein sequence ID" value="MEQ2297915.1"/>
    <property type="molecule type" value="Genomic_DNA"/>
</dbReference>
<protein>
    <submittedName>
        <fullName evidence="2">Uncharacterized protein</fullName>
    </submittedName>
</protein>
<accession>A0ABV0YWA1</accession>
<keyword evidence="3" id="KW-1185">Reference proteome</keyword>
<reference evidence="2 3" key="1">
    <citation type="submission" date="2021-06" db="EMBL/GenBank/DDBJ databases">
        <authorList>
            <person name="Palmer J.M."/>
        </authorList>
    </citation>
    <scope>NUCLEOTIDE SEQUENCE [LARGE SCALE GENOMIC DNA]</scope>
    <source>
        <strain evidence="2 3">AS_MEX2019</strain>
        <tissue evidence="2">Muscle</tissue>
    </source>
</reference>
<feature type="region of interest" description="Disordered" evidence="1">
    <location>
        <begin position="247"/>
        <end position="311"/>
    </location>
</feature>
<evidence type="ECO:0000256" key="1">
    <source>
        <dbReference type="SAM" id="MobiDB-lite"/>
    </source>
</evidence>
<comment type="caution">
    <text evidence="2">The sequence shown here is derived from an EMBL/GenBank/DDBJ whole genome shotgun (WGS) entry which is preliminary data.</text>
</comment>
<evidence type="ECO:0000313" key="3">
    <source>
        <dbReference type="Proteomes" id="UP001469553"/>
    </source>
</evidence>
<feature type="region of interest" description="Disordered" evidence="1">
    <location>
        <begin position="1"/>
        <end position="28"/>
    </location>
</feature>
<feature type="compositionally biased region" description="Basic and acidic residues" evidence="1">
    <location>
        <begin position="257"/>
        <end position="266"/>
    </location>
</feature>
<proteinExistence type="predicted"/>
<gene>
    <name evidence="2" type="ORF">AMECASPLE_039620</name>
</gene>
<name>A0ABV0YWA1_9TELE</name>
<organism evidence="2 3">
    <name type="scientific">Ameca splendens</name>
    <dbReference type="NCBI Taxonomy" id="208324"/>
    <lineage>
        <taxon>Eukaryota</taxon>
        <taxon>Metazoa</taxon>
        <taxon>Chordata</taxon>
        <taxon>Craniata</taxon>
        <taxon>Vertebrata</taxon>
        <taxon>Euteleostomi</taxon>
        <taxon>Actinopterygii</taxon>
        <taxon>Neopterygii</taxon>
        <taxon>Teleostei</taxon>
        <taxon>Neoteleostei</taxon>
        <taxon>Acanthomorphata</taxon>
        <taxon>Ovalentaria</taxon>
        <taxon>Atherinomorphae</taxon>
        <taxon>Cyprinodontiformes</taxon>
        <taxon>Goodeidae</taxon>
        <taxon>Ameca</taxon>
    </lineage>
</organism>
<feature type="compositionally biased region" description="Acidic residues" evidence="1">
    <location>
        <begin position="273"/>
        <end position="289"/>
    </location>
</feature>
<sequence length="386" mass="44213">MDEESERQEWTERGAEGPLPSTDQPTSTQLELHRIPTEVLLGGDGYLTWASSVKKMFFNFNKEPSKEALESELTDHIQRDDTFYCSEIKHGYRLVVVQCPKAVQRKEEIGQWLQWWTGFIELWGLGKLMSLYSPSEKYDPIVKMVSSESGLNGYLTNPNTRATARLKEYEMEIRKMTQFKEKLRAIQDGDKASLLEECSDYGPNGYLKNPEARASARLKEYEMEIRKMSQFKEKLRAIQDGDNASLLEECSESGGPDQKKDHRADSEIPTYDLTEETESEEEGNESEQEQDQRKAEPSQGPTITPFITKPKDDILQQIAIARQELQETAKQRALLSAALERHRGNLQRMANTSSHREHDPTQSKVRDLAVQLNKKPKKTVPITNPE</sequence>
<evidence type="ECO:0000313" key="2">
    <source>
        <dbReference type="EMBL" id="MEQ2297915.1"/>
    </source>
</evidence>